<dbReference type="InterPro" id="IPR011029">
    <property type="entry name" value="DEATH-like_dom_sf"/>
</dbReference>
<dbReference type="SUPFAM" id="SSF57845">
    <property type="entry name" value="B-box zinc-binding domain"/>
    <property type="match status" value="1"/>
</dbReference>
<protein>
    <recommendedName>
        <fullName evidence="4">B box-type domain-containing protein</fullName>
    </recommendedName>
</protein>
<dbReference type="EMBL" id="MRZV01002250">
    <property type="protein sequence ID" value="PIK34206.1"/>
    <property type="molecule type" value="Genomic_DNA"/>
</dbReference>
<feature type="coiled-coil region" evidence="2">
    <location>
        <begin position="188"/>
        <end position="285"/>
    </location>
</feature>
<evidence type="ECO:0000259" key="4">
    <source>
        <dbReference type="PROSITE" id="PS50119"/>
    </source>
</evidence>
<evidence type="ECO:0000313" key="5">
    <source>
        <dbReference type="EMBL" id="PIK34206.1"/>
    </source>
</evidence>
<organism evidence="5 6">
    <name type="scientific">Stichopus japonicus</name>
    <name type="common">Sea cucumber</name>
    <dbReference type="NCBI Taxonomy" id="307972"/>
    <lineage>
        <taxon>Eukaryota</taxon>
        <taxon>Metazoa</taxon>
        <taxon>Echinodermata</taxon>
        <taxon>Eleutherozoa</taxon>
        <taxon>Echinozoa</taxon>
        <taxon>Holothuroidea</taxon>
        <taxon>Aspidochirotacea</taxon>
        <taxon>Aspidochirotida</taxon>
        <taxon>Stichopodidae</taxon>
        <taxon>Apostichopus</taxon>
    </lineage>
</organism>
<comment type="caution">
    <text evidence="5">The sequence shown here is derived from an EMBL/GenBank/DDBJ whole genome shotgun (WGS) entry which is preliminary data.</text>
</comment>
<evidence type="ECO:0000256" key="1">
    <source>
        <dbReference type="PROSITE-ProRule" id="PRU00024"/>
    </source>
</evidence>
<dbReference type="AlphaFoldDB" id="A0A2G8JEN4"/>
<evidence type="ECO:0000256" key="2">
    <source>
        <dbReference type="SAM" id="Coils"/>
    </source>
</evidence>
<proteinExistence type="predicted"/>
<feature type="compositionally biased region" description="Basic and acidic residues" evidence="3">
    <location>
        <begin position="87"/>
        <end position="105"/>
    </location>
</feature>
<evidence type="ECO:0000313" key="6">
    <source>
        <dbReference type="Proteomes" id="UP000230750"/>
    </source>
</evidence>
<keyword evidence="1" id="KW-0863">Zinc-finger</keyword>
<dbReference type="PANTHER" id="PTHR25462">
    <property type="entry name" value="BONUS, ISOFORM C-RELATED"/>
    <property type="match status" value="1"/>
</dbReference>
<keyword evidence="1" id="KW-0862">Zinc</keyword>
<keyword evidence="1" id="KW-0479">Metal-binding</keyword>
<gene>
    <name evidence="5" type="ORF">BSL78_28973</name>
</gene>
<sequence>MEDYRCALADAAKELTEDEIQKMSFKLDIPRSDRSKIKSGVQLVDRKIGFVTCDNVDKFLKLLADGQNMVAHGKLLDYKKTYLSDDNNHAPHASKDVSDSHRDVSSDPIDSPDIPEDPVKRCLKHPKYEMDKCCMKCAVVTCVECALNDHKAQPCDVIPLENIPKILKTQQGHVDDAWQSFVQLRDSVTNIYKEQKQLQDNVRNLIREEIESTAEEAIKKIENNRKSLLQAVHEQGITESDAFSRKMKKIKDEYTTLEEQKIANMNREFEDLDKLQKVNDTLENISGVSASFGRMLSLEDKQIDFSSRKLKMMAPSAKSLTKNQCVHLLDQRSQGKGVLFTCFDPNDSKKEYWKHPYQINDHISPIVLSNRAMYHDNHFRLLFAAGGTAYFVDFIPSREGLYEGVKNVELVEINAVVPGSWITSIYAHHNTNHYRSEFIISLSGCNVLHRCNLLHKGSFAQINISPLISATHRI</sequence>
<keyword evidence="2" id="KW-0175">Coiled coil</keyword>
<reference evidence="5 6" key="1">
    <citation type="journal article" date="2017" name="PLoS Biol.">
        <title>The sea cucumber genome provides insights into morphological evolution and visceral regeneration.</title>
        <authorList>
            <person name="Zhang X."/>
            <person name="Sun L."/>
            <person name="Yuan J."/>
            <person name="Sun Y."/>
            <person name="Gao Y."/>
            <person name="Zhang L."/>
            <person name="Li S."/>
            <person name="Dai H."/>
            <person name="Hamel J.F."/>
            <person name="Liu C."/>
            <person name="Yu Y."/>
            <person name="Liu S."/>
            <person name="Lin W."/>
            <person name="Guo K."/>
            <person name="Jin S."/>
            <person name="Xu P."/>
            <person name="Storey K.B."/>
            <person name="Huan P."/>
            <person name="Zhang T."/>
            <person name="Zhou Y."/>
            <person name="Zhang J."/>
            <person name="Lin C."/>
            <person name="Li X."/>
            <person name="Xing L."/>
            <person name="Huo D."/>
            <person name="Sun M."/>
            <person name="Wang L."/>
            <person name="Mercier A."/>
            <person name="Li F."/>
            <person name="Yang H."/>
            <person name="Xiang J."/>
        </authorList>
    </citation>
    <scope>NUCLEOTIDE SEQUENCE [LARGE SCALE GENOMIC DNA]</scope>
    <source>
        <strain evidence="5">Shaxun</strain>
        <tissue evidence="5">Muscle</tissue>
    </source>
</reference>
<dbReference type="GO" id="GO:0008270">
    <property type="term" value="F:zinc ion binding"/>
    <property type="evidence" value="ECO:0007669"/>
    <property type="project" value="UniProtKB-KW"/>
</dbReference>
<feature type="region of interest" description="Disordered" evidence="3">
    <location>
        <begin position="87"/>
        <end position="118"/>
    </location>
</feature>
<dbReference type="Gene3D" id="1.10.533.10">
    <property type="entry name" value="Death Domain, Fas"/>
    <property type="match status" value="1"/>
</dbReference>
<dbReference type="InterPro" id="IPR000315">
    <property type="entry name" value="Znf_B-box"/>
</dbReference>
<dbReference type="Proteomes" id="UP000230750">
    <property type="component" value="Unassembled WGS sequence"/>
</dbReference>
<accession>A0A2G8JEN4</accession>
<keyword evidence="6" id="KW-1185">Reference proteome</keyword>
<evidence type="ECO:0000256" key="3">
    <source>
        <dbReference type="SAM" id="MobiDB-lite"/>
    </source>
</evidence>
<name>A0A2G8JEN4_STIJA</name>
<dbReference type="PANTHER" id="PTHR25462:SF296">
    <property type="entry name" value="MEIOTIC P26, ISOFORM F"/>
    <property type="match status" value="1"/>
</dbReference>
<feature type="domain" description="B box-type" evidence="4">
    <location>
        <begin position="117"/>
        <end position="160"/>
    </location>
</feature>
<dbReference type="PROSITE" id="PS50119">
    <property type="entry name" value="ZF_BBOX"/>
    <property type="match status" value="1"/>
</dbReference>
<dbReference type="InterPro" id="IPR047153">
    <property type="entry name" value="TRIM45/56/19-like"/>
</dbReference>